<dbReference type="InterPro" id="IPR005064">
    <property type="entry name" value="BUG"/>
</dbReference>
<evidence type="ECO:0000256" key="2">
    <source>
        <dbReference type="SAM" id="MobiDB-lite"/>
    </source>
</evidence>
<dbReference type="Gene3D" id="3.40.190.150">
    <property type="entry name" value="Bordetella uptake gene, domain 1"/>
    <property type="match status" value="1"/>
</dbReference>
<dbReference type="InterPro" id="IPR042100">
    <property type="entry name" value="Bug_dom1"/>
</dbReference>
<dbReference type="PANTHER" id="PTHR42928">
    <property type="entry name" value="TRICARBOXYLATE-BINDING PROTEIN"/>
    <property type="match status" value="1"/>
</dbReference>
<comment type="similarity">
    <text evidence="1">Belongs to the UPF0065 (bug) family.</text>
</comment>
<evidence type="ECO:0000313" key="4">
    <source>
        <dbReference type="Proteomes" id="UP000500826"/>
    </source>
</evidence>
<dbReference type="EMBL" id="CP053418">
    <property type="protein sequence ID" value="QJW84157.1"/>
    <property type="molecule type" value="Genomic_DNA"/>
</dbReference>
<evidence type="ECO:0000256" key="1">
    <source>
        <dbReference type="ARBA" id="ARBA00006987"/>
    </source>
</evidence>
<feature type="region of interest" description="Disordered" evidence="2">
    <location>
        <begin position="388"/>
        <end position="410"/>
    </location>
</feature>
<sequence length="451" mass="46908">MAVENKAGASGNIGTQQVVRAQPDGYTLLLQNSTMVTNLAVTGKLPYDPDKDLTPIMLLGITPIALAAHPGANVSSVRELVAAAKAKPAAFSYGSCGIGTPQHFVMELLRQETGIAAAHAGYKGCAPAMTDVVGGQIQLAIVSANLVAPYAKSGQLKVLGVSTAQRYALLPNTPTFEEQGLKPFDFAIWYALMGPARMPPEVVAKITADVTRVLADARVQENLSTAGVVPFHGTAQDWRGWSGRMRRATCSSPGARTSRRNEPTKNRPGGRFRVHGAGSGLAAVLVRVAGDHALGGVAHAFPRVARGGPGIAPFQRRLAAGTAPVAAQFGFHFVERAARIAVERLDAMPVGGLVVLEVDVLAGVRAARVVVAPVAVLDHRVGLLAHHGAGHGAHRGADRRTHRSGHAAGQCAGRRAAGHAPERCAAHCAHAGLLRVVVSVHADFLVLAGKT</sequence>
<organism evidence="3 4">
    <name type="scientific">Ramlibacter terrae</name>
    <dbReference type="NCBI Taxonomy" id="2732511"/>
    <lineage>
        <taxon>Bacteria</taxon>
        <taxon>Pseudomonadati</taxon>
        <taxon>Pseudomonadota</taxon>
        <taxon>Betaproteobacteria</taxon>
        <taxon>Burkholderiales</taxon>
        <taxon>Comamonadaceae</taxon>
        <taxon>Ramlibacter</taxon>
    </lineage>
</organism>
<protein>
    <recommendedName>
        <fullName evidence="5">Tripartite tricarboxylate transporter substrate binding protein</fullName>
    </recommendedName>
</protein>
<dbReference type="Gene3D" id="3.40.190.10">
    <property type="entry name" value="Periplasmic binding protein-like II"/>
    <property type="match status" value="1"/>
</dbReference>
<dbReference type="SUPFAM" id="SSF53850">
    <property type="entry name" value="Periplasmic binding protein-like II"/>
    <property type="match status" value="1"/>
</dbReference>
<dbReference type="PANTHER" id="PTHR42928:SF5">
    <property type="entry name" value="BLR1237 PROTEIN"/>
    <property type="match status" value="1"/>
</dbReference>
<accession>A0ABX6P357</accession>
<dbReference type="Pfam" id="PF03401">
    <property type="entry name" value="TctC"/>
    <property type="match status" value="1"/>
</dbReference>
<gene>
    <name evidence="3" type="ORF">HK414_10495</name>
</gene>
<dbReference type="Proteomes" id="UP000500826">
    <property type="component" value="Chromosome"/>
</dbReference>
<keyword evidence="4" id="KW-1185">Reference proteome</keyword>
<evidence type="ECO:0000313" key="3">
    <source>
        <dbReference type="EMBL" id="QJW84157.1"/>
    </source>
</evidence>
<evidence type="ECO:0008006" key="5">
    <source>
        <dbReference type="Google" id="ProtNLM"/>
    </source>
</evidence>
<reference evidence="3 4" key="2">
    <citation type="submission" date="2020-05" db="EMBL/GenBank/DDBJ databases">
        <authorList>
            <person name="Khan S.A."/>
            <person name="Jeon C.O."/>
            <person name="Chun B.H."/>
        </authorList>
    </citation>
    <scope>NUCLEOTIDE SEQUENCE [LARGE SCALE GENOMIC DNA]</scope>
    <source>
        <strain evidence="3 4">H242</strain>
    </source>
</reference>
<feature type="region of interest" description="Disordered" evidence="2">
    <location>
        <begin position="245"/>
        <end position="270"/>
    </location>
</feature>
<proteinExistence type="inferred from homology"/>
<reference evidence="3 4" key="1">
    <citation type="submission" date="2020-05" db="EMBL/GenBank/DDBJ databases">
        <title>Ramlibacter rhizophilus sp. nov., isolated from rhizosphere soil of national flower Mugunghwa from South Korea.</title>
        <authorList>
            <person name="Zheng-Fei Y."/>
            <person name="Huan T."/>
        </authorList>
    </citation>
    <scope>NUCLEOTIDE SEQUENCE [LARGE SCALE GENOMIC DNA]</scope>
    <source>
        <strain evidence="3 4">H242</strain>
    </source>
</reference>
<name>A0ABX6P357_9BURK</name>